<sequence>MPCIPCFPDDYNDLMELTETMLSGMVKELTGGYKIEYHANGVSNPPIEIDFTPPFRRIDMIQELEAMANLNIPEDLSSDEANKYLIAACAKYDVKCPPPQTTSRLLDKVCNAYTELNDPVVQRQRFEEQLKDRQSGDDEAMALDETFCTALEYGLPPTGGWGLGVDRLAMLLTDSQNIKEVLLFPAMKPQE</sequence>
<dbReference type="PANTHER" id="PTHR42918">
    <property type="entry name" value="LYSYL-TRNA SYNTHETASE"/>
    <property type="match status" value="1"/>
</dbReference>
<proteinExistence type="predicted"/>
<reference evidence="5" key="1">
    <citation type="journal article" date="2018" name="DNA Res.">
        <title>Multiple hybrid de novo genome assembly of finger millet, an orphan allotetraploid crop.</title>
        <authorList>
            <person name="Hatakeyama M."/>
            <person name="Aluri S."/>
            <person name="Balachadran M.T."/>
            <person name="Sivarajan S.R."/>
            <person name="Patrignani A."/>
            <person name="Gruter S."/>
            <person name="Poveda L."/>
            <person name="Shimizu-Inatsugi R."/>
            <person name="Baeten J."/>
            <person name="Francoijs K.J."/>
            <person name="Nataraja K.N."/>
            <person name="Reddy Y.A.N."/>
            <person name="Phadnis S."/>
            <person name="Ravikumar R.L."/>
            <person name="Schlapbach R."/>
            <person name="Sreeman S.M."/>
            <person name="Shimizu K.K."/>
        </authorList>
    </citation>
    <scope>NUCLEOTIDE SEQUENCE</scope>
</reference>
<dbReference type="GO" id="GO:0006430">
    <property type="term" value="P:lysyl-tRNA aminoacylation"/>
    <property type="evidence" value="ECO:0007669"/>
    <property type="project" value="TreeGrafter"/>
</dbReference>
<dbReference type="PROSITE" id="PS50862">
    <property type="entry name" value="AA_TRNA_LIGASE_II"/>
    <property type="match status" value="1"/>
</dbReference>
<evidence type="ECO:0000256" key="2">
    <source>
        <dbReference type="ARBA" id="ARBA00022741"/>
    </source>
</evidence>
<dbReference type="InterPro" id="IPR045864">
    <property type="entry name" value="aa-tRNA-synth_II/BPL/LPL"/>
</dbReference>
<reference evidence="5" key="2">
    <citation type="submission" date="2021-12" db="EMBL/GenBank/DDBJ databases">
        <title>Resequencing data analysis of finger millet.</title>
        <authorList>
            <person name="Hatakeyama M."/>
            <person name="Aluri S."/>
            <person name="Balachadran M.T."/>
            <person name="Sivarajan S.R."/>
            <person name="Poveda L."/>
            <person name="Shimizu-Inatsugi R."/>
            <person name="Schlapbach R."/>
            <person name="Sreeman S.M."/>
            <person name="Shimizu K.K."/>
        </authorList>
    </citation>
    <scope>NUCLEOTIDE SEQUENCE</scope>
</reference>
<comment type="caution">
    <text evidence="5">The sequence shown here is derived from an EMBL/GenBank/DDBJ whole genome shotgun (WGS) entry which is preliminary data.</text>
</comment>
<dbReference type="GO" id="GO:0000049">
    <property type="term" value="F:tRNA binding"/>
    <property type="evidence" value="ECO:0007669"/>
    <property type="project" value="TreeGrafter"/>
</dbReference>
<gene>
    <name evidence="5" type="primary">ga12583</name>
    <name evidence="5" type="ORF">PR202_ga12583</name>
</gene>
<dbReference type="Proteomes" id="UP001054889">
    <property type="component" value="Unassembled WGS sequence"/>
</dbReference>
<evidence type="ECO:0000259" key="4">
    <source>
        <dbReference type="PROSITE" id="PS50862"/>
    </source>
</evidence>
<keyword evidence="6" id="KW-1185">Reference proteome</keyword>
<accession>A0AAV5CCB8</accession>
<evidence type="ECO:0000313" key="6">
    <source>
        <dbReference type="Proteomes" id="UP001054889"/>
    </source>
</evidence>
<dbReference type="PANTHER" id="PTHR42918:SF9">
    <property type="entry name" value="LYSINE--TRNA LIGASE"/>
    <property type="match status" value="1"/>
</dbReference>
<evidence type="ECO:0000313" key="5">
    <source>
        <dbReference type="EMBL" id="GJM95805.1"/>
    </source>
</evidence>
<evidence type="ECO:0000256" key="3">
    <source>
        <dbReference type="ARBA" id="ARBA00022840"/>
    </source>
</evidence>
<feature type="domain" description="Aminoacyl-transfer RNA synthetases class-II family profile" evidence="4">
    <location>
        <begin position="151"/>
        <end position="189"/>
    </location>
</feature>
<dbReference type="AlphaFoldDB" id="A0AAV5CCB8"/>
<dbReference type="InterPro" id="IPR004364">
    <property type="entry name" value="Aa-tRNA-synt_II"/>
</dbReference>
<dbReference type="SUPFAM" id="SSF55681">
    <property type="entry name" value="Class II aaRS and biotin synthetases"/>
    <property type="match status" value="1"/>
</dbReference>
<dbReference type="GO" id="GO:0004824">
    <property type="term" value="F:lysine-tRNA ligase activity"/>
    <property type="evidence" value="ECO:0007669"/>
    <property type="project" value="TreeGrafter"/>
</dbReference>
<dbReference type="InterPro" id="IPR006195">
    <property type="entry name" value="aa-tRNA-synth_II"/>
</dbReference>
<dbReference type="GO" id="GO:0005524">
    <property type="term" value="F:ATP binding"/>
    <property type="evidence" value="ECO:0007669"/>
    <property type="project" value="InterPro"/>
</dbReference>
<protein>
    <recommendedName>
        <fullName evidence="4">Aminoacyl-transfer RNA synthetases class-II family profile domain-containing protein</fullName>
    </recommendedName>
</protein>
<dbReference type="Pfam" id="PF00152">
    <property type="entry name" value="tRNA-synt_2"/>
    <property type="match status" value="1"/>
</dbReference>
<dbReference type="EMBL" id="BQKI01000006">
    <property type="protein sequence ID" value="GJM95805.1"/>
    <property type="molecule type" value="Genomic_DNA"/>
</dbReference>
<dbReference type="GO" id="GO:0005829">
    <property type="term" value="C:cytosol"/>
    <property type="evidence" value="ECO:0007669"/>
    <property type="project" value="TreeGrafter"/>
</dbReference>
<keyword evidence="1" id="KW-0436">Ligase</keyword>
<keyword evidence="2" id="KW-0547">Nucleotide-binding</keyword>
<name>A0AAV5CCB8_ELECO</name>
<keyword evidence="3" id="KW-0067">ATP-binding</keyword>
<organism evidence="5 6">
    <name type="scientific">Eleusine coracana subsp. coracana</name>
    <dbReference type="NCBI Taxonomy" id="191504"/>
    <lineage>
        <taxon>Eukaryota</taxon>
        <taxon>Viridiplantae</taxon>
        <taxon>Streptophyta</taxon>
        <taxon>Embryophyta</taxon>
        <taxon>Tracheophyta</taxon>
        <taxon>Spermatophyta</taxon>
        <taxon>Magnoliopsida</taxon>
        <taxon>Liliopsida</taxon>
        <taxon>Poales</taxon>
        <taxon>Poaceae</taxon>
        <taxon>PACMAD clade</taxon>
        <taxon>Chloridoideae</taxon>
        <taxon>Cynodonteae</taxon>
        <taxon>Eleusininae</taxon>
        <taxon>Eleusine</taxon>
    </lineage>
</organism>
<dbReference type="Gene3D" id="3.30.930.10">
    <property type="entry name" value="Bira Bifunctional Protein, Domain 2"/>
    <property type="match status" value="2"/>
</dbReference>
<evidence type="ECO:0000256" key="1">
    <source>
        <dbReference type="ARBA" id="ARBA00022598"/>
    </source>
</evidence>